<dbReference type="Proteomes" id="UP000075636">
    <property type="component" value="Unassembled WGS sequence"/>
</dbReference>
<reference evidence="1 2" key="1">
    <citation type="submission" date="2015-06" db="EMBL/GenBank/DDBJ databases">
        <title>Improved classification and identification of acetic acid bacteria using matrix-assisted laser desorption/ionization time-of-flight mass spectrometry; Gluconobacter nephelii and Gluconobacter uchimurae are later heterotypic synonyms of Gluconobacter japonicus and Gluconobacter oxydans, respectively.</title>
        <authorList>
            <person name="Li L."/>
            <person name="Cleenwerck I."/>
            <person name="De Vuyst L."/>
            <person name="Vandamme P."/>
        </authorList>
    </citation>
    <scope>NUCLEOTIDE SEQUENCE [LARGE SCALE GENOMIC DNA]</scope>
    <source>
        <strain evidence="1 2">LMG 1768</strain>
    </source>
</reference>
<gene>
    <name evidence="1" type="ORF">AD945_02265</name>
</gene>
<sequence length="92" mass="10947">MESSIWLLTLIHFRDKLRNAIDKDILVMDRREPFDARNDLNCIAIVLVSENASIRFSGKRENWMFHRGHIIFGDGIKDITNKKIWCRISFRK</sequence>
<evidence type="ECO:0000313" key="1">
    <source>
        <dbReference type="EMBL" id="KXV50280.1"/>
    </source>
</evidence>
<evidence type="ECO:0000313" key="2">
    <source>
        <dbReference type="Proteomes" id="UP000075636"/>
    </source>
</evidence>
<accession>A0A149TMR2</accession>
<proteinExistence type="predicted"/>
<dbReference type="EMBL" id="LHZR01000082">
    <property type="protein sequence ID" value="KXV50280.1"/>
    <property type="molecule type" value="Genomic_DNA"/>
</dbReference>
<organism evidence="1 2">
    <name type="scientific">Gluconobacter albidus</name>
    <dbReference type="NCBI Taxonomy" id="318683"/>
    <lineage>
        <taxon>Bacteria</taxon>
        <taxon>Pseudomonadati</taxon>
        <taxon>Pseudomonadota</taxon>
        <taxon>Alphaproteobacteria</taxon>
        <taxon>Acetobacterales</taxon>
        <taxon>Acetobacteraceae</taxon>
        <taxon>Gluconobacter</taxon>
    </lineage>
</organism>
<comment type="caution">
    <text evidence="1">The sequence shown here is derived from an EMBL/GenBank/DDBJ whole genome shotgun (WGS) entry which is preliminary data.</text>
</comment>
<name>A0A149TMR2_9PROT</name>
<protein>
    <submittedName>
        <fullName evidence="1">Uncharacterized protein</fullName>
    </submittedName>
</protein>
<dbReference type="AlphaFoldDB" id="A0A149TMR2"/>